<protein>
    <submittedName>
        <fullName evidence="1">Uncharacterized protein</fullName>
    </submittedName>
</protein>
<evidence type="ECO:0000313" key="1">
    <source>
        <dbReference type="EMBL" id="CAL1413012.1"/>
    </source>
</evidence>
<name>A0AAV2GRB7_9ROSI</name>
<gene>
    <name evidence="1" type="ORF">LTRI10_LOCUS52267</name>
</gene>
<keyword evidence="2" id="KW-1185">Reference proteome</keyword>
<dbReference type="Proteomes" id="UP001497516">
    <property type="component" value="Chromosome 9"/>
</dbReference>
<dbReference type="AlphaFoldDB" id="A0AAV2GRB7"/>
<reference evidence="1 2" key="1">
    <citation type="submission" date="2024-04" db="EMBL/GenBank/DDBJ databases">
        <authorList>
            <person name="Fracassetti M."/>
        </authorList>
    </citation>
    <scope>NUCLEOTIDE SEQUENCE [LARGE SCALE GENOMIC DNA]</scope>
</reference>
<dbReference type="EMBL" id="OZ034822">
    <property type="protein sequence ID" value="CAL1413012.1"/>
    <property type="molecule type" value="Genomic_DNA"/>
</dbReference>
<sequence length="103" mass="11772">MLRCHRLIGHIDGTIPPTTTTANNQPNPTYARWYEDDQLVLVWINLSLTEAIIPTVVNKTIALIAWDAPATVYRPFTRNLEARLEPISFENVSRLLSEEMQPQ</sequence>
<organism evidence="1 2">
    <name type="scientific">Linum trigynum</name>
    <dbReference type="NCBI Taxonomy" id="586398"/>
    <lineage>
        <taxon>Eukaryota</taxon>
        <taxon>Viridiplantae</taxon>
        <taxon>Streptophyta</taxon>
        <taxon>Embryophyta</taxon>
        <taxon>Tracheophyta</taxon>
        <taxon>Spermatophyta</taxon>
        <taxon>Magnoliopsida</taxon>
        <taxon>eudicotyledons</taxon>
        <taxon>Gunneridae</taxon>
        <taxon>Pentapetalae</taxon>
        <taxon>rosids</taxon>
        <taxon>fabids</taxon>
        <taxon>Malpighiales</taxon>
        <taxon>Linaceae</taxon>
        <taxon>Linum</taxon>
    </lineage>
</organism>
<evidence type="ECO:0000313" key="2">
    <source>
        <dbReference type="Proteomes" id="UP001497516"/>
    </source>
</evidence>
<proteinExistence type="predicted"/>
<accession>A0AAV2GRB7</accession>